<organism evidence="1 2">
    <name type="scientific">Diphasiastrum complanatum</name>
    <name type="common">Issler's clubmoss</name>
    <name type="synonym">Lycopodium complanatum</name>
    <dbReference type="NCBI Taxonomy" id="34168"/>
    <lineage>
        <taxon>Eukaryota</taxon>
        <taxon>Viridiplantae</taxon>
        <taxon>Streptophyta</taxon>
        <taxon>Embryophyta</taxon>
        <taxon>Tracheophyta</taxon>
        <taxon>Lycopodiopsida</taxon>
        <taxon>Lycopodiales</taxon>
        <taxon>Lycopodiaceae</taxon>
        <taxon>Lycopodioideae</taxon>
        <taxon>Diphasiastrum</taxon>
    </lineage>
</organism>
<comment type="caution">
    <text evidence="1">The sequence shown here is derived from an EMBL/GenBank/DDBJ whole genome shotgun (WGS) entry which is preliminary data.</text>
</comment>
<sequence length="558" mass="62040">MAVGSRAIQSTIETFVKSNRGLDLLHRASSPQSEAVDRSNDSLISQDLHVFSNKMARSRIETYFAAKANGCPHVSVPAQQTAVHPSQKLNIFSSEELIEPTLESILVPRAMQHSNNEITSNGCITYQRRAPTAGQKRKNLSNCLVDNFEENEAGTLILEVSEKTEDTSSLAKSNNAVSFLDSSLQQCWEKFFGIKRTQAPKRISGQYYLDLGQADFSFTKCSLCGLMYAPGHENDEKVHSTFHKNHLQGIQFKGWQKERVAKHIDNKGDRIILVLPNDPPQQQYKVKEVVAIMECEMGLALGWLLHSKCKIYLYVSYARKVVGCVVAEPIKKAFRVVLDSSCSGATSPLDCINNEIAKTKAAPTGYPKVNNKFRACSPLAGNKIACCREQAPNDSEKHLLDKDTPSLDEADPYNNHNLLKQYQVEPGSKSRFNGSETDQVSGSKHASEFLVFGNIKFSRKIEQKIFAERKPDSDVEDLGRAIMCSKVAVPASCGVRGIWVTHSERRKGIASQLLNVLRKTFCVGSVLQPSQCAFTQPTPDGKAFAERYCDTTEFLVYR</sequence>
<reference evidence="2" key="1">
    <citation type="journal article" date="2024" name="Proc. Natl. Acad. Sci. U.S.A.">
        <title>Extraordinary preservation of gene collinearity over three hundred million years revealed in homosporous lycophytes.</title>
        <authorList>
            <person name="Li C."/>
            <person name="Wickell D."/>
            <person name="Kuo L.Y."/>
            <person name="Chen X."/>
            <person name="Nie B."/>
            <person name="Liao X."/>
            <person name="Peng D."/>
            <person name="Ji J."/>
            <person name="Jenkins J."/>
            <person name="Williams M."/>
            <person name="Shu S."/>
            <person name="Plott C."/>
            <person name="Barry K."/>
            <person name="Rajasekar S."/>
            <person name="Grimwood J."/>
            <person name="Han X."/>
            <person name="Sun S."/>
            <person name="Hou Z."/>
            <person name="He W."/>
            <person name="Dai G."/>
            <person name="Sun C."/>
            <person name="Schmutz J."/>
            <person name="Leebens-Mack J.H."/>
            <person name="Li F.W."/>
            <person name="Wang L."/>
        </authorList>
    </citation>
    <scope>NUCLEOTIDE SEQUENCE [LARGE SCALE GENOMIC DNA]</scope>
    <source>
        <strain evidence="2">cv. PW_Plant_1</strain>
    </source>
</reference>
<gene>
    <name evidence="1" type="ORF">O6H91_06G119200</name>
</gene>
<protein>
    <submittedName>
        <fullName evidence="1">Uncharacterized protein</fullName>
    </submittedName>
</protein>
<accession>A0ACC2DI19</accession>
<dbReference type="Proteomes" id="UP001162992">
    <property type="component" value="Chromosome 6"/>
</dbReference>
<dbReference type="EMBL" id="CM055097">
    <property type="protein sequence ID" value="KAJ7553932.1"/>
    <property type="molecule type" value="Genomic_DNA"/>
</dbReference>
<evidence type="ECO:0000313" key="2">
    <source>
        <dbReference type="Proteomes" id="UP001162992"/>
    </source>
</evidence>
<name>A0ACC2DI19_DIPCM</name>
<keyword evidence="2" id="KW-1185">Reference proteome</keyword>
<evidence type="ECO:0000313" key="1">
    <source>
        <dbReference type="EMBL" id="KAJ7553932.1"/>
    </source>
</evidence>
<proteinExistence type="predicted"/>